<sequence>MKNRIGWTTCPSIGGKYAVAELLEGGVVGNELITFATKAQAQEFIDSGQADELGARGSVPKSRE</sequence>
<gene>
    <name evidence="1" type="ORF">EAS61_39500</name>
</gene>
<dbReference type="RefSeq" id="WP_128933074.1">
    <property type="nucleotide sequence ID" value="NZ_CP022221.1"/>
</dbReference>
<organism evidence="1 2">
    <name type="scientific">Bradyrhizobium zhanjiangense</name>
    <dbReference type="NCBI Taxonomy" id="1325107"/>
    <lineage>
        <taxon>Bacteria</taxon>
        <taxon>Pseudomonadati</taxon>
        <taxon>Pseudomonadota</taxon>
        <taxon>Alphaproteobacteria</taxon>
        <taxon>Hyphomicrobiales</taxon>
        <taxon>Nitrobacteraceae</taxon>
        <taxon>Bradyrhizobium</taxon>
    </lineage>
</organism>
<evidence type="ECO:0000313" key="1">
    <source>
        <dbReference type="EMBL" id="RXG84280.1"/>
    </source>
</evidence>
<accession>A0A4Q0Q6I0</accession>
<dbReference type="AlphaFoldDB" id="A0A4Q0Q6I0"/>
<protein>
    <submittedName>
        <fullName evidence="1">Uncharacterized protein</fullName>
    </submittedName>
</protein>
<comment type="caution">
    <text evidence="1">The sequence shown here is derived from an EMBL/GenBank/DDBJ whole genome shotgun (WGS) entry which is preliminary data.</text>
</comment>
<evidence type="ECO:0000313" key="2">
    <source>
        <dbReference type="Proteomes" id="UP000290174"/>
    </source>
</evidence>
<name>A0A4Q0Q6I0_9BRAD</name>
<proteinExistence type="predicted"/>
<reference evidence="1 2" key="1">
    <citation type="submission" date="2018-11" db="EMBL/GenBank/DDBJ databases">
        <title>Bradyrhizobium sp. nov., isolated from effective nodules of peanut in China.</title>
        <authorList>
            <person name="Li Y."/>
        </authorList>
    </citation>
    <scope>NUCLEOTIDE SEQUENCE [LARGE SCALE GENOMIC DNA]</scope>
    <source>
        <strain evidence="1 2">CCBAU 51770</strain>
    </source>
</reference>
<dbReference type="EMBL" id="RKMK01000077">
    <property type="protein sequence ID" value="RXG84280.1"/>
    <property type="molecule type" value="Genomic_DNA"/>
</dbReference>
<dbReference type="Proteomes" id="UP000290174">
    <property type="component" value="Unassembled WGS sequence"/>
</dbReference>